<proteinExistence type="predicted"/>
<organism evidence="1 2">
    <name type="scientific">Gossypium tomentosum</name>
    <name type="common">Hawaiian cotton</name>
    <name type="synonym">Gossypium sandvicense</name>
    <dbReference type="NCBI Taxonomy" id="34277"/>
    <lineage>
        <taxon>Eukaryota</taxon>
        <taxon>Viridiplantae</taxon>
        <taxon>Streptophyta</taxon>
        <taxon>Embryophyta</taxon>
        <taxon>Tracheophyta</taxon>
        <taxon>Spermatophyta</taxon>
        <taxon>Magnoliopsida</taxon>
        <taxon>eudicotyledons</taxon>
        <taxon>Gunneridae</taxon>
        <taxon>Pentapetalae</taxon>
        <taxon>rosids</taxon>
        <taxon>malvids</taxon>
        <taxon>Malvales</taxon>
        <taxon>Malvaceae</taxon>
        <taxon>Malvoideae</taxon>
        <taxon>Gossypium</taxon>
    </lineage>
</organism>
<protein>
    <submittedName>
        <fullName evidence="1">Uncharacterized protein</fullName>
    </submittedName>
</protein>
<keyword evidence="2" id="KW-1185">Reference proteome</keyword>
<dbReference type="Proteomes" id="UP000322667">
    <property type="component" value="Chromosome A10"/>
</dbReference>
<evidence type="ECO:0000313" key="1">
    <source>
        <dbReference type="EMBL" id="TYI06614.1"/>
    </source>
</evidence>
<dbReference type="EMBL" id="CM017619">
    <property type="protein sequence ID" value="TYI06614.1"/>
    <property type="molecule type" value="Genomic_DNA"/>
</dbReference>
<gene>
    <name evidence="1" type="ORF">ES332_A10G170700v1</name>
</gene>
<accession>A0A5D2NU78</accession>
<name>A0A5D2NU78_GOSTO</name>
<sequence length="74" mass="8059">MMHFLGGTAQETSLAENQREVKFFKLLTSLIKDSTLLCHQISPGHTLMPSVSNASSVENNWLGSLACLLSVLDP</sequence>
<evidence type="ECO:0000313" key="2">
    <source>
        <dbReference type="Proteomes" id="UP000322667"/>
    </source>
</evidence>
<dbReference type="AlphaFoldDB" id="A0A5D2NU78"/>
<reference evidence="1 2" key="1">
    <citation type="submission" date="2019-07" db="EMBL/GenBank/DDBJ databases">
        <title>WGS assembly of Gossypium tomentosum.</title>
        <authorList>
            <person name="Chen Z.J."/>
            <person name="Sreedasyam A."/>
            <person name="Ando A."/>
            <person name="Song Q."/>
            <person name="De L."/>
            <person name="Hulse-Kemp A."/>
            <person name="Ding M."/>
            <person name="Ye W."/>
            <person name="Kirkbride R."/>
            <person name="Jenkins J."/>
            <person name="Plott C."/>
            <person name="Lovell J."/>
            <person name="Lin Y.-M."/>
            <person name="Vaughn R."/>
            <person name="Liu B."/>
            <person name="Li W."/>
            <person name="Simpson S."/>
            <person name="Scheffler B."/>
            <person name="Saski C."/>
            <person name="Grover C."/>
            <person name="Hu G."/>
            <person name="Conover J."/>
            <person name="Carlson J."/>
            <person name="Shu S."/>
            <person name="Boston L."/>
            <person name="Williams M."/>
            <person name="Peterson D."/>
            <person name="Mcgee K."/>
            <person name="Jones D."/>
            <person name="Wendel J."/>
            <person name="Stelly D."/>
            <person name="Grimwood J."/>
            <person name="Schmutz J."/>
        </authorList>
    </citation>
    <scope>NUCLEOTIDE SEQUENCE [LARGE SCALE GENOMIC DNA]</scope>
    <source>
        <strain evidence="1">7179.01</strain>
    </source>
</reference>